<dbReference type="GO" id="GO:0051536">
    <property type="term" value="F:iron-sulfur cluster binding"/>
    <property type="evidence" value="ECO:0007669"/>
    <property type="project" value="UniProtKB-KW"/>
</dbReference>
<keyword evidence="1" id="KW-0479">Metal-binding</keyword>
<dbReference type="PANTHER" id="PTHR43432">
    <property type="entry name" value="SLR0285 PROTEIN"/>
    <property type="match status" value="1"/>
</dbReference>
<comment type="caution">
    <text evidence="4">The sequence shown here is derived from an EMBL/GenBank/DDBJ whole genome shotgun (WGS) entry which is preliminary data.</text>
</comment>
<dbReference type="Gene3D" id="3.80.30.30">
    <property type="match status" value="1"/>
</dbReference>
<gene>
    <name evidence="4" type="ORF">CGS55_15435</name>
</gene>
<accession>A0A2A6ZW05</accession>
<evidence type="ECO:0000313" key="5">
    <source>
        <dbReference type="Proteomes" id="UP000219901"/>
    </source>
</evidence>
<evidence type="ECO:0000256" key="1">
    <source>
        <dbReference type="ARBA" id="ARBA00022723"/>
    </source>
</evidence>
<protein>
    <recommendedName>
        <fullName evidence="6">Radical SAM protein</fullName>
    </recommendedName>
</protein>
<evidence type="ECO:0000256" key="2">
    <source>
        <dbReference type="ARBA" id="ARBA00023004"/>
    </source>
</evidence>
<dbReference type="InterPro" id="IPR040086">
    <property type="entry name" value="MJ0683-like"/>
</dbReference>
<organism evidence="4 5">
    <name type="scientific">Faecalibacterium prausnitzii</name>
    <dbReference type="NCBI Taxonomy" id="853"/>
    <lineage>
        <taxon>Bacteria</taxon>
        <taxon>Bacillati</taxon>
        <taxon>Bacillota</taxon>
        <taxon>Clostridia</taxon>
        <taxon>Eubacteriales</taxon>
        <taxon>Oscillospiraceae</taxon>
        <taxon>Faecalibacterium</taxon>
    </lineage>
</organism>
<keyword evidence="3" id="KW-0411">Iron-sulfur</keyword>
<sequence>MKRFTNHPEPWGEFIDVKFWPEIKHPERYAGKELFLCYVTDPYQPLEETVCRTRAILEQMQGSECSLSIATKSDLVLRDLDLIKTFPNARVSWSIKHTGRRFSR</sequence>
<dbReference type="GO" id="GO:0046872">
    <property type="term" value="F:metal ion binding"/>
    <property type="evidence" value="ECO:0007669"/>
    <property type="project" value="UniProtKB-KW"/>
</dbReference>
<evidence type="ECO:0000313" key="4">
    <source>
        <dbReference type="EMBL" id="PDX71085.1"/>
    </source>
</evidence>
<dbReference type="Proteomes" id="UP000219901">
    <property type="component" value="Unassembled WGS sequence"/>
</dbReference>
<dbReference type="EMBL" id="NMTV01000075">
    <property type="protein sequence ID" value="PDX71085.1"/>
    <property type="molecule type" value="Genomic_DNA"/>
</dbReference>
<reference evidence="4 5" key="1">
    <citation type="journal article" date="2017" name="Front. Microbiol.">
        <title>New Insights into the Diversity of the Genus Faecalibacterium.</title>
        <authorList>
            <person name="Benevides L."/>
            <person name="Burman S."/>
            <person name="Martin R."/>
            <person name="Robert V."/>
            <person name="Thomas M."/>
            <person name="Miquel S."/>
            <person name="Chain F."/>
            <person name="Sokol H."/>
            <person name="Bermudez-Humaran L.G."/>
            <person name="Morrison M."/>
            <person name="Langella P."/>
            <person name="Azevedo V.A."/>
            <person name="Chatel J.M."/>
            <person name="Soares S."/>
        </authorList>
    </citation>
    <scope>NUCLEOTIDE SEQUENCE [LARGE SCALE GENOMIC DNA]</scope>
    <source>
        <strain evidence="4 5">CNCM I 4546</strain>
    </source>
</reference>
<proteinExistence type="predicted"/>
<evidence type="ECO:0000256" key="3">
    <source>
        <dbReference type="ARBA" id="ARBA00023014"/>
    </source>
</evidence>
<name>A0A2A6ZW05_9FIRM</name>
<keyword evidence="2" id="KW-0408">Iron</keyword>
<dbReference type="AlphaFoldDB" id="A0A2A6ZW05"/>
<evidence type="ECO:0008006" key="6">
    <source>
        <dbReference type="Google" id="ProtNLM"/>
    </source>
</evidence>
<dbReference type="PANTHER" id="PTHR43432:SF3">
    <property type="entry name" value="SLR0285 PROTEIN"/>
    <property type="match status" value="1"/>
</dbReference>